<dbReference type="eggNOG" id="COG2885">
    <property type="taxonomic scope" value="Bacteria"/>
</dbReference>
<name>A0A1Q2M345_9GAMM</name>
<sequence length="452" mass="49692">MELAQTRKGNFFAVTLLLMTALAGLLPACFAEATENSQAQVLFRMTGSNTVGADLAPALVKQYLHSLGATEISQRTQGEKHWIDARLQNEQVVVPIIALGSSTGFKALDGDTADIGMASRRVKAKEVEMLARFGDFTGPQAEHVIGLDALVIAVHKDNPIKRLSLVQLAQIYRGEIRNWAQLGGDDLPIRPLHRDIESGTRSTFDSEIFGGSRPAKPFVYEVSGNHETRGLVLRDRAAIGYLPFADAAGLHKVAIKSGELAAVVPDRGIIATEDFPLTRRLYLYRNPGRYNPQVDAFLHFAESHAGQLIVEDIGFINLTPVALQMAPFANAPENYRALMENGSRLSISFRFANGSTELDNRALRDLHRLQDYMAQEENRDLSLTLVGFSDRKANETISDLISRFRALKVQGALLRDHQMGDSQIMSVGAFAPLTADSEQGPVKNSRVEVWIN</sequence>
<dbReference type="InterPro" id="IPR050811">
    <property type="entry name" value="Phosphate_ABC_transporter"/>
</dbReference>
<dbReference type="CDD" id="cd13653">
    <property type="entry name" value="PBP2_phosphate_like_1"/>
    <property type="match status" value="1"/>
</dbReference>
<dbReference type="InterPro" id="IPR006665">
    <property type="entry name" value="OmpA-like"/>
</dbReference>
<evidence type="ECO:0000256" key="2">
    <source>
        <dbReference type="PROSITE-ProRule" id="PRU00473"/>
    </source>
</evidence>
<evidence type="ECO:0000259" key="3">
    <source>
        <dbReference type="PROSITE" id="PS51123"/>
    </source>
</evidence>
<dbReference type="KEGG" id="maga:Mag101_04420"/>
<dbReference type="AlphaFoldDB" id="A0A1Q2M345"/>
<dbReference type="eggNOG" id="COG0226">
    <property type="taxonomic scope" value="Bacteria"/>
</dbReference>
<dbReference type="PANTHER" id="PTHR30570:SF1">
    <property type="entry name" value="PHOSPHATE-BINDING PROTEIN PSTS"/>
    <property type="match status" value="1"/>
</dbReference>
<dbReference type="InterPro" id="IPR024370">
    <property type="entry name" value="PBP_domain"/>
</dbReference>
<organism evidence="4 5">
    <name type="scientific">Microbulbifer agarilyticus</name>
    <dbReference type="NCBI Taxonomy" id="260552"/>
    <lineage>
        <taxon>Bacteria</taxon>
        <taxon>Pseudomonadati</taxon>
        <taxon>Pseudomonadota</taxon>
        <taxon>Gammaproteobacteria</taxon>
        <taxon>Cellvibrionales</taxon>
        <taxon>Microbulbiferaceae</taxon>
        <taxon>Microbulbifer</taxon>
    </lineage>
</organism>
<dbReference type="Pfam" id="PF12849">
    <property type="entry name" value="PBP_like_2"/>
    <property type="match status" value="1"/>
</dbReference>
<dbReference type="OrthoDB" id="9790048at2"/>
<feature type="domain" description="OmpA-like" evidence="3">
    <location>
        <begin position="338"/>
        <end position="452"/>
    </location>
</feature>
<dbReference type="Proteomes" id="UP000188219">
    <property type="component" value="Chromosome"/>
</dbReference>
<proteinExistence type="predicted"/>
<evidence type="ECO:0000256" key="1">
    <source>
        <dbReference type="ARBA" id="ARBA00022729"/>
    </source>
</evidence>
<dbReference type="Gene3D" id="3.40.190.10">
    <property type="entry name" value="Periplasmic binding protein-like II"/>
    <property type="match status" value="2"/>
</dbReference>
<keyword evidence="1" id="KW-0732">Signal</keyword>
<dbReference type="SUPFAM" id="SSF53850">
    <property type="entry name" value="Periplasmic binding protein-like II"/>
    <property type="match status" value="1"/>
</dbReference>
<dbReference type="SUPFAM" id="SSF103088">
    <property type="entry name" value="OmpA-like"/>
    <property type="match status" value="1"/>
</dbReference>
<dbReference type="Pfam" id="PF00691">
    <property type="entry name" value="OmpA"/>
    <property type="match status" value="1"/>
</dbReference>
<dbReference type="InterPro" id="IPR036737">
    <property type="entry name" value="OmpA-like_sf"/>
</dbReference>
<dbReference type="Gene3D" id="3.30.1330.60">
    <property type="entry name" value="OmpA-like domain"/>
    <property type="match status" value="1"/>
</dbReference>
<dbReference type="RefSeq" id="WP_077401341.1">
    <property type="nucleotide sequence ID" value="NZ_CP019650.1"/>
</dbReference>
<accession>A0A1Q2M345</accession>
<dbReference type="PANTHER" id="PTHR30570">
    <property type="entry name" value="PERIPLASMIC PHOSPHATE BINDING COMPONENT OF PHOSPHATE ABC TRANSPORTER"/>
    <property type="match status" value="1"/>
</dbReference>
<keyword evidence="2" id="KW-0472">Membrane</keyword>
<gene>
    <name evidence="4" type="ORF">Mag101_04420</name>
</gene>
<dbReference type="STRING" id="260552.Mag101_04420"/>
<dbReference type="GO" id="GO:0016020">
    <property type="term" value="C:membrane"/>
    <property type="evidence" value="ECO:0007669"/>
    <property type="project" value="UniProtKB-UniRule"/>
</dbReference>
<dbReference type="EMBL" id="CP019650">
    <property type="protein sequence ID" value="AQQ66968.1"/>
    <property type="molecule type" value="Genomic_DNA"/>
</dbReference>
<protein>
    <recommendedName>
        <fullName evidence="3">OmpA-like domain-containing protein</fullName>
    </recommendedName>
</protein>
<dbReference type="PROSITE" id="PS51123">
    <property type="entry name" value="OMPA_2"/>
    <property type="match status" value="1"/>
</dbReference>
<keyword evidence="5" id="KW-1185">Reference proteome</keyword>
<reference evidence="4" key="1">
    <citation type="submission" date="2017-02" db="EMBL/GenBank/DDBJ databases">
        <title>Genome of Microbulbifer agarilyticus GP101.</title>
        <authorList>
            <person name="Jung J."/>
            <person name="Bae S.S."/>
            <person name="Baek K."/>
        </authorList>
    </citation>
    <scope>NUCLEOTIDE SEQUENCE [LARGE SCALE GENOMIC DNA]</scope>
    <source>
        <strain evidence="4">GP101</strain>
    </source>
</reference>
<evidence type="ECO:0000313" key="4">
    <source>
        <dbReference type="EMBL" id="AQQ66968.1"/>
    </source>
</evidence>
<evidence type="ECO:0000313" key="5">
    <source>
        <dbReference type="Proteomes" id="UP000188219"/>
    </source>
</evidence>